<dbReference type="Proteomes" id="UP000621799">
    <property type="component" value="Unassembled WGS sequence"/>
</dbReference>
<proteinExistence type="predicted"/>
<comment type="caution">
    <text evidence="1">The sequence shown here is derived from an EMBL/GenBank/DDBJ whole genome shotgun (WGS) entry which is preliminary data.</text>
</comment>
<dbReference type="RefSeq" id="WP_264322540.1">
    <property type="nucleotide sequence ID" value="NZ_JADEXN010000345.1"/>
</dbReference>
<accession>A0A928Z8D7</accession>
<name>A0A928Z8D7_9CYAN</name>
<dbReference type="AlphaFoldDB" id="A0A928Z8D7"/>
<feature type="non-terminal residue" evidence="1">
    <location>
        <position position="431"/>
    </location>
</feature>
<evidence type="ECO:0000313" key="2">
    <source>
        <dbReference type="Proteomes" id="UP000621799"/>
    </source>
</evidence>
<sequence>MMTSTDPERLPDARDLFEVRTKILQQTNPLRAKILVFSVVYRIFDFSTRDWLALKSKEFYALLKKLYANFSTFLELEEKLYEMAKSLDRKNVDDEKTLETARVVVKYMRRLYNDIPESNIELDNSSFSEDEDETQLFDTEATEIEWKLNNIEAGAIVLDRETSTHFDSPVEFENVEDTSQTISYANSNYDLPDSQLSCDDSEDLSEIDRPLDISENRVDFELKGNFKTSGFPVSRPDLSHDLEIFKIADRVADSLFRKLNLQEEIENLVNQQFKDSTLAFQNTLAEVESRLEDRLMEEPAPEGLLLKYQALQMLTDKLQSHFSIVKEILAKQEMDFLSTAVETDTIRTTDIEDRFEDSPKDEEVANPISEPMVLKAWISMLDLALKNRGITTLAKVKNGCLYLVFESSQELNPKTVVAFVNQKIVDLELGT</sequence>
<evidence type="ECO:0000313" key="1">
    <source>
        <dbReference type="EMBL" id="MBE9042382.1"/>
    </source>
</evidence>
<dbReference type="EMBL" id="JADEXN010000345">
    <property type="protein sequence ID" value="MBE9042382.1"/>
    <property type="molecule type" value="Genomic_DNA"/>
</dbReference>
<gene>
    <name evidence="1" type="ORF">IQ235_16535</name>
</gene>
<reference evidence="1" key="1">
    <citation type="submission" date="2020-10" db="EMBL/GenBank/DDBJ databases">
        <authorList>
            <person name="Castelo-Branco R."/>
            <person name="Eusebio N."/>
            <person name="Adriana R."/>
            <person name="Vieira A."/>
            <person name="Brugerolle De Fraissinette N."/>
            <person name="Rezende De Castro R."/>
            <person name="Schneider M.P."/>
            <person name="Vasconcelos V."/>
            <person name="Leao P.N."/>
        </authorList>
    </citation>
    <scope>NUCLEOTIDE SEQUENCE</scope>
    <source>
        <strain evidence="1">LEGE 11467</strain>
    </source>
</reference>
<organism evidence="1 2">
    <name type="scientific">Zarconia navalis LEGE 11467</name>
    <dbReference type="NCBI Taxonomy" id="1828826"/>
    <lineage>
        <taxon>Bacteria</taxon>
        <taxon>Bacillati</taxon>
        <taxon>Cyanobacteriota</taxon>
        <taxon>Cyanophyceae</taxon>
        <taxon>Oscillatoriophycideae</taxon>
        <taxon>Oscillatoriales</taxon>
        <taxon>Oscillatoriales incertae sedis</taxon>
        <taxon>Zarconia</taxon>
        <taxon>Zarconia navalis</taxon>
    </lineage>
</organism>
<keyword evidence="2" id="KW-1185">Reference proteome</keyword>
<protein>
    <submittedName>
        <fullName evidence="1">Uncharacterized protein</fullName>
    </submittedName>
</protein>